<dbReference type="InterPro" id="IPR001173">
    <property type="entry name" value="Glyco_trans_2-like"/>
</dbReference>
<protein>
    <submittedName>
        <fullName evidence="3">Glycosyltransferase</fullName>
        <ecNumber evidence="3">2.4.-.-</ecNumber>
    </submittedName>
</protein>
<keyword evidence="1" id="KW-1133">Transmembrane helix</keyword>
<dbReference type="RefSeq" id="WP_312742322.1">
    <property type="nucleotide sequence ID" value="NZ_CP116968.1"/>
</dbReference>
<gene>
    <name evidence="3" type="ORF">PQG83_14250</name>
</gene>
<dbReference type="Pfam" id="PF00535">
    <property type="entry name" value="Glycos_transf_2"/>
    <property type="match status" value="1"/>
</dbReference>
<dbReference type="EC" id="2.4.-.-" evidence="3"/>
<keyword evidence="4" id="KW-1185">Reference proteome</keyword>
<reference evidence="3 4" key="1">
    <citation type="submission" date="2023-01" db="EMBL/GenBank/DDBJ databases">
        <title>Cultivation and genomic characterization of new, ubiquitous marine nitrite-oxidizing bacteria from the Nitrospirales.</title>
        <authorList>
            <person name="Mueller A.J."/>
            <person name="Daebeler A."/>
            <person name="Herbold C.W."/>
            <person name="Kirkegaard R.H."/>
            <person name="Daims H."/>
        </authorList>
    </citation>
    <scope>NUCLEOTIDE SEQUENCE [LARGE SCALE GENOMIC DNA]</scope>
    <source>
        <strain evidence="3 4">DK</strain>
    </source>
</reference>
<feature type="domain" description="Glycosyltransferase 2-like" evidence="2">
    <location>
        <begin position="5"/>
        <end position="165"/>
    </location>
</feature>
<dbReference type="EMBL" id="CP116968">
    <property type="protein sequence ID" value="WNM60913.1"/>
    <property type="molecule type" value="Genomic_DNA"/>
</dbReference>
<dbReference type="Gene3D" id="3.90.550.10">
    <property type="entry name" value="Spore Coat Polysaccharide Biosynthesis Protein SpsA, Chain A"/>
    <property type="match status" value="1"/>
</dbReference>
<keyword evidence="1" id="KW-0812">Transmembrane</keyword>
<sequence length="287" mass="33334">MIKVSVIVPFYNSERYIKGCIEGLLQQSYPREQYEILMIDNNSTDTSAETVRQYPGIQLLHETMQGSYAARNRGLREAKGEVMAFIDADCVPSHDWLHEIMLAMEKPDLSIVLGRRTFAGDSILLSLFADYEDEKHKYVFTSDKQEIYYGHTNNMAVKKQLFDELGLFVERLRGSDTIFVRHAVNTYSCEVVRYCPRIQVRHLEIENLQQLFQKFSIYGRTNIGTRHVVCQKTLTAKEKFHVFRNVVRHQEYSWKESIVLMGVLGMGVVYWVLGKIKLSGRERDSVE</sequence>
<accession>A0AA96JUY3</accession>
<proteinExistence type="predicted"/>
<dbReference type="PANTHER" id="PTHR43685">
    <property type="entry name" value="GLYCOSYLTRANSFERASE"/>
    <property type="match status" value="1"/>
</dbReference>
<dbReference type="PANTHER" id="PTHR43685:SF2">
    <property type="entry name" value="GLYCOSYLTRANSFERASE 2-LIKE DOMAIN-CONTAINING PROTEIN"/>
    <property type="match status" value="1"/>
</dbReference>
<evidence type="ECO:0000313" key="3">
    <source>
        <dbReference type="EMBL" id="WNM60913.1"/>
    </source>
</evidence>
<keyword evidence="3" id="KW-0328">Glycosyltransferase</keyword>
<dbReference type="GO" id="GO:0016757">
    <property type="term" value="F:glycosyltransferase activity"/>
    <property type="evidence" value="ECO:0007669"/>
    <property type="project" value="UniProtKB-KW"/>
</dbReference>
<evidence type="ECO:0000256" key="1">
    <source>
        <dbReference type="SAM" id="Phobius"/>
    </source>
</evidence>
<dbReference type="Proteomes" id="UP001302494">
    <property type="component" value="Chromosome"/>
</dbReference>
<dbReference type="AlphaFoldDB" id="A0AA96JUY3"/>
<dbReference type="InterPro" id="IPR050834">
    <property type="entry name" value="Glycosyltransf_2"/>
</dbReference>
<dbReference type="SUPFAM" id="SSF53448">
    <property type="entry name" value="Nucleotide-diphospho-sugar transferases"/>
    <property type="match status" value="1"/>
</dbReference>
<evidence type="ECO:0000259" key="2">
    <source>
        <dbReference type="Pfam" id="PF00535"/>
    </source>
</evidence>
<dbReference type="KEGG" id="nneo:PQG83_14250"/>
<keyword evidence="3" id="KW-0808">Transferase</keyword>
<organism evidence="3 4">
    <name type="scientific">Candidatus Nitrospira neomarina</name>
    <dbReference type="NCBI Taxonomy" id="3020899"/>
    <lineage>
        <taxon>Bacteria</taxon>
        <taxon>Pseudomonadati</taxon>
        <taxon>Nitrospirota</taxon>
        <taxon>Nitrospiria</taxon>
        <taxon>Nitrospirales</taxon>
        <taxon>Nitrospiraceae</taxon>
        <taxon>Nitrospira</taxon>
    </lineage>
</organism>
<evidence type="ECO:0000313" key="4">
    <source>
        <dbReference type="Proteomes" id="UP001302494"/>
    </source>
</evidence>
<feature type="transmembrane region" description="Helical" evidence="1">
    <location>
        <begin position="252"/>
        <end position="273"/>
    </location>
</feature>
<keyword evidence="1" id="KW-0472">Membrane</keyword>
<name>A0AA96JUY3_9BACT</name>
<dbReference type="InterPro" id="IPR029044">
    <property type="entry name" value="Nucleotide-diphossugar_trans"/>
</dbReference>